<evidence type="ECO:0000313" key="1">
    <source>
        <dbReference type="EMBL" id="KDR85290.1"/>
    </source>
</evidence>
<name>A0A067TPZ0_GALM3</name>
<evidence type="ECO:0000313" key="2">
    <source>
        <dbReference type="Proteomes" id="UP000027222"/>
    </source>
</evidence>
<sequence length="477" mass="53679">MRLPKRVPWSSLVELEQICASIYAEENDIDSKISAINRISAWKAITPLPHALDSALALLVAVVHDKKQISVTTLQLRHSYAMAVLRLVNGLVDPLQVGTYARSITSIAQQLGIPNWLVELRHASTHEDLPSLDLLREAARQSLSWLLYNYFLPTINPISGTQQVTNPFRPLKPILKLYKNTMKAITRDASLVPQYKPKLVNILRDLERWIAETKVASNILVGEIDWTPPRSFEADADTKEIWALERFCDGLAETGMLVPLSKKKRQYSDDVFLPSPTSIAFWNPVFKQVQAIHPEFSYVFVSRFALVLLGTTSPNAPLQTSEAHKRDPSYDGYLACWIIWVIENWKDNLPVYFNLKKHVLSILMRGLGYDSSTLSSRSAVLALLKKLCAGHEGFEPMIALVFMSHFQAVGTWDSRDLDVMKVRNDILQSHRGTTVDIMAPVGGSTSKEATSTISIPGWSRLEANHWKTCPIGVYHVR</sequence>
<dbReference type="Proteomes" id="UP000027222">
    <property type="component" value="Unassembled WGS sequence"/>
</dbReference>
<dbReference type="OrthoDB" id="10263222at2759"/>
<evidence type="ECO:0008006" key="3">
    <source>
        <dbReference type="Google" id="ProtNLM"/>
    </source>
</evidence>
<dbReference type="GO" id="GO:0004519">
    <property type="term" value="F:endonuclease activity"/>
    <property type="evidence" value="ECO:0007669"/>
    <property type="project" value="InterPro"/>
</dbReference>
<dbReference type="GO" id="GO:0030687">
    <property type="term" value="C:preribosome, large subunit precursor"/>
    <property type="evidence" value="ECO:0007669"/>
    <property type="project" value="TreeGrafter"/>
</dbReference>
<proteinExistence type="predicted"/>
<keyword evidence="2" id="KW-1185">Reference proteome</keyword>
<dbReference type="GO" id="GO:0090730">
    <property type="term" value="C:Las1 complex"/>
    <property type="evidence" value="ECO:0007669"/>
    <property type="project" value="InterPro"/>
</dbReference>
<dbReference type="EMBL" id="KL142367">
    <property type="protein sequence ID" value="KDR85290.1"/>
    <property type="molecule type" value="Genomic_DNA"/>
</dbReference>
<protein>
    <recommendedName>
        <fullName evidence="3">Las1-domain-containing protein</fullName>
    </recommendedName>
</protein>
<dbReference type="HOGENOM" id="CLU_031483_0_0_1"/>
<dbReference type="AlphaFoldDB" id="A0A067TPZ0"/>
<dbReference type="PANTHER" id="PTHR15002:SF0">
    <property type="entry name" value="RIBOSOMAL BIOGENESIS PROTEIN LAS1L"/>
    <property type="match status" value="1"/>
</dbReference>
<organism evidence="1 2">
    <name type="scientific">Galerina marginata (strain CBS 339.88)</name>
    <dbReference type="NCBI Taxonomy" id="685588"/>
    <lineage>
        <taxon>Eukaryota</taxon>
        <taxon>Fungi</taxon>
        <taxon>Dikarya</taxon>
        <taxon>Basidiomycota</taxon>
        <taxon>Agaricomycotina</taxon>
        <taxon>Agaricomycetes</taxon>
        <taxon>Agaricomycetidae</taxon>
        <taxon>Agaricales</taxon>
        <taxon>Agaricineae</taxon>
        <taxon>Strophariaceae</taxon>
        <taxon>Galerina</taxon>
    </lineage>
</organism>
<dbReference type="PANTHER" id="PTHR15002">
    <property type="entry name" value="RIBOSOMAL BIOGENESIS PROTEIN LAS1L"/>
    <property type="match status" value="1"/>
</dbReference>
<gene>
    <name evidence="1" type="ORF">GALMADRAFT_234064</name>
</gene>
<dbReference type="Pfam" id="PF04031">
    <property type="entry name" value="Las1"/>
    <property type="match status" value="1"/>
</dbReference>
<reference evidence="2" key="1">
    <citation type="journal article" date="2014" name="Proc. Natl. Acad. Sci. U.S.A.">
        <title>Extensive sampling of basidiomycete genomes demonstrates inadequacy of the white-rot/brown-rot paradigm for wood decay fungi.</title>
        <authorList>
            <person name="Riley R."/>
            <person name="Salamov A.A."/>
            <person name="Brown D.W."/>
            <person name="Nagy L.G."/>
            <person name="Floudas D."/>
            <person name="Held B.W."/>
            <person name="Levasseur A."/>
            <person name="Lombard V."/>
            <person name="Morin E."/>
            <person name="Otillar R."/>
            <person name="Lindquist E.A."/>
            <person name="Sun H."/>
            <person name="LaButti K.M."/>
            <person name="Schmutz J."/>
            <person name="Jabbour D."/>
            <person name="Luo H."/>
            <person name="Baker S.E."/>
            <person name="Pisabarro A.G."/>
            <person name="Walton J.D."/>
            <person name="Blanchette R.A."/>
            <person name="Henrissat B."/>
            <person name="Martin F."/>
            <person name="Cullen D."/>
            <person name="Hibbett D.S."/>
            <person name="Grigoriev I.V."/>
        </authorList>
    </citation>
    <scope>NUCLEOTIDE SEQUENCE [LARGE SCALE GENOMIC DNA]</scope>
    <source>
        <strain evidence="2">CBS 339.88</strain>
    </source>
</reference>
<dbReference type="InterPro" id="IPR007174">
    <property type="entry name" value="Las1"/>
</dbReference>
<accession>A0A067TPZ0</accession>
<dbReference type="STRING" id="685588.A0A067TPZ0"/>
<dbReference type="GO" id="GO:0000460">
    <property type="term" value="P:maturation of 5.8S rRNA"/>
    <property type="evidence" value="ECO:0007669"/>
    <property type="project" value="TreeGrafter"/>
</dbReference>
<dbReference type="GO" id="GO:0000470">
    <property type="term" value="P:maturation of LSU-rRNA"/>
    <property type="evidence" value="ECO:0007669"/>
    <property type="project" value="TreeGrafter"/>
</dbReference>